<dbReference type="InterPro" id="IPR000679">
    <property type="entry name" value="Znf_GATA"/>
</dbReference>
<evidence type="ECO:0000256" key="3">
    <source>
        <dbReference type="ARBA" id="ARBA00022771"/>
    </source>
</evidence>
<feature type="region of interest" description="Disordered" evidence="7">
    <location>
        <begin position="199"/>
        <end position="257"/>
    </location>
</feature>
<feature type="compositionally biased region" description="Low complexity" evidence="7">
    <location>
        <begin position="201"/>
        <end position="233"/>
    </location>
</feature>
<keyword evidence="5" id="KW-0010">Activator</keyword>
<keyword evidence="2" id="KW-0479">Metal-binding</keyword>
<dbReference type="InterPro" id="IPR013088">
    <property type="entry name" value="Znf_NHR/GATA"/>
</dbReference>
<dbReference type="PANTHER" id="PTHR45658:SF51">
    <property type="entry name" value="GATA TRANSCRIPTION FACTOR 8"/>
    <property type="match status" value="1"/>
</dbReference>
<evidence type="ECO:0000313" key="9">
    <source>
        <dbReference type="EMBL" id="KAF3326678.1"/>
    </source>
</evidence>
<dbReference type="CDD" id="cd00202">
    <property type="entry name" value="ZnF_GATA"/>
    <property type="match status" value="1"/>
</dbReference>
<proteinExistence type="inferred from homology"/>
<evidence type="ECO:0000256" key="2">
    <source>
        <dbReference type="ARBA" id="ARBA00022723"/>
    </source>
</evidence>
<evidence type="ECO:0000256" key="6">
    <source>
        <dbReference type="PROSITE-ProRule" id="PRU00094"/>
    </source>
</evidence>
<dbReference type="GO" id="GO:0043565">
    <property type="term" value="F:sequence-specific DNA binding"/>
    <property type="evidence" value="ECO:0007669"/>
    <property type="project" value="InterPro"/>
</dbReference>
<dbReference type="AlphaFoldDB" id="A0A833QXD2"/>
<dbReference type="Gene3D" id="3.30.50.10">
    <property type="entry name" value="Erythroid Transcription Factor GATA-1, subunit A"/>
    <property type="match status" value="1"/>
</dbReference>
<dbReference type="Proteomes" id="UP000623129">
    <property type="component" value="Unassembled WGS sequence"/>
</dbReference>
<comment type="similarity">
    <text evidence="1">Belongs to the type IV zinc-finger family. Class A subfamily.</text>
</comment>
<protein>
    <submittedName>
        <fullName evidence="9">GATA transcription factor 4-like protein</fullName>
    </submittedName>
</protein>
<evidence type="ECO:0000313" key="10">
    <source>
        <dbReference type="Proteomes" id="UP000623129"/>
    </source>
</evidence>
<dbReference type="OrthoDB" id="2162994at2759"/>
<organism evidence="9 10">
    <name type="scientific">Carex littledalei</name>
    <dbReference type="NCBI Taxonomy" id="544730"/>
    <lineage>
        <taxon>Eukaryota</taxon>
        <taxon>Viridiplantae</taxon>
        <taxon>Streptophyta</taxon>
        <taxon>Embryophyta</taxon>
        <taxon>Tracheophyta</taxon>
        <taxon>Spermatophyta</taxon>
        <taxon>Magnoliopsida</taxon>
        <taxon>Liliopsida</taxon>
        <taxon>Poales</taxon>
        <taxon>Cyperaceae</taxon>
        <taxon>Cyperoideae</taxon>
        <taxon>Cariceae</taxon>
        <taxon>Carex</taxon>
        <taxon>Carex subgen. Euthyceras</taxon>
    </lineage>
</organism>
<feature type="domain" description="GATA-type" evidence="8">
    <location>
        <begin position="342"/>
        <end position="378"/>
    </location>
</feature>
<keyword evidence="4" id="KW-0862">Zinc</keyword>
<dbReference type="SMART" id="SM00401">
    <property type="entry name" value="ZnF_GATA"/>
    <property type="match status" value="1"/>
</dbReference>
<gene>
    <name evidence="9" type="ORF">FCM35_KLT08308</name>
</gene>
<evidence type="ECO:0000259" key="8">
    <source>
        <dbReference type="PROSITE" id="PS50114"/>
    </source>
</evidence>
<dbReference type="PANTHER" id="PTHR45658">
    <property type="entry name" value="GATA TRANSCRIPTION FACTOR"/>
    <property type="match status" value="1"/>
</dbReference>
<accession>A0A833QXD2</accession>
<dbReference type="GO" id="GO:0006355">
    <property type="term" value="P:regulation of DNA-templated transcription"/>
    <property type="evidence" value="ECO:0007669"/>
    <property type="project" value="InterPro"/>
</dbReference>
<name>A0A833QXD2_9POAL</name>
<keyword evidence="3 6" id="KW-0863">Zinc-finger</keyword>
<dbReference type="EMBL" id="SWLB01000018">
    <property type="protein sequence ID" value="KAF3326678.1"/>
    <property type="molecule type" value="Genomic_DNA"/>
</dbReference>
<dbReference type="GO" id="GO:0008270">
    <property type="term" value="F:zinc ion binding"/>
    <property type="evidence" value="ECO:0007669"/>
    <property type="project" value="UniProtKB-KW"/>
</dbReference>
<evidence type="ECO:0000256" key="1">
    <source>
        <dbReference type="ARBA" id="ARBA00005694"/>
    </source>
</evidence>
<dbReference type="SUPFAM" id="SSF57716">
    <property type="entry name" value="Glucocorticoid receptor-like (DNA-binding domain)"/>
    <property type="match status" value="1"/>
</dbReference>
<dbReference type="PROSITE" id="PS00344">
    <property type="entry name" value="GATA_ZN_FINGER_1"/>
    <property type="match status" value="1"/>
</dbReference>
<evidence type="ECO:0000256" key="7">
    <source>
        <dbReference type="SAM" id="MobiDB-lite"/>
    </source>
</evidence>
<dbReference type="PROSITE" id="PS50114">
    <property type="entry name" value="GATA_ZN_FINGER_2"/>
    <property type="match status" value="1"/>
</dbReference>
<keyword evidence="10" id="KW-1185">Reference proteome</keyword>
<dbReference type="GO" id="GO:0005634">
    <property type="term" value="C:nucleus"/>
    <property type="evidence" value="ECO:0007669"/>
    <property type="project" value="TreeGrafter"/>
</dbReference>
<dbReference type="Pfam" id="PF00320">
    <property type="entry name" value="GATA"/>
    <property type="match status" value="1"/>
</dbReference>
<dbReference type="InterPro" id="IPR051140">
    <property type="entry name" value="GATA_TF"/>
</dbReference>
<sequence length="430" mass="46541">MEDSAGTKCYGEEMGVDLFDHIEDLLEFPNDDELLLDMEHMVGSSGSADECLLSIDVTPEAPQVEANFEPMLLSLPEDAFLSDTQGDTSNGSGLIKVGDALNGEEEHLGPCDELDMTQLEWLSNFFDEAPSASSFPVDNPISTIITAKTPNTITPEPKKVECTITIPTPTLALSAPNDITKEDPSLLFCTSSPVSVLEQTSYSGGSSASSSVSSSSSFSSSNSFSRASLSPRSVTPPEPNFAIPARPRSKRSRPASFSPRNHVIVPFLPPSSETQSIIESMSESESVPVSVPIKVSVPMPVLPPVQVPAPVMPPAKKKKKAAKRVSYGDNEEADWGEFRPQATSVRRCMHCQIEKTPQWRAGPMGPKTLCNACGVRYKSGRLFPEYRPAASPTFVPDIHSNSHKKVVEMRLKATESAGTDLLKLIRIKKE</sequence>
<evidence type="ECO:0000256" key="4">
    <source>
        <dbReference type="ARBA" id="ARBA00022833"/>
    </source>
</evidence>
<reference evidence="9" key="1">
    <citation type="submission" date="2020-01" db="EMBL/GenBank/DDBJ databases">
        <title>Genome sequence of Kobresia littledalei, the first chromosome-level genome in the family Cyperaceae.</title>
        <authorList>
            <person name="Qu G."/>
        </authorList>
    </citation>
    <scope>NUCLEOTIDE SEQUENCE</scope>
    <source>
        <strain evidence="9">C.B.Clarke</strain>
        <tissue evidence="9">Leaf</tissue>
    </source>
</reference>
<comment type="caution">
    <text evidence="9">The sequence shown here is derived from an EMBL/GenBank/DDBJ whole genome shotgun (WGS) entry which is preliminary data.</text>
</comment>
<dbReference type="GO" id="GO:0030154">
    <property type="term" value="P:cell differentiation"/>
    <property type="evidence" value="ECO:0007669"/>
    <property type="project" value="TreeGrafter"/>
</dbReference>
<evidence type="ECO:0000256" key="5">
    <source>
        <dbReference type="ARBA" id="ARBA00023159"/>
    </source>
</evidence>
<dbReference type="FunFam" id="3.30.50.10:FF:000018">
    <property type="entry name" value="GATA transcription factor"/>
    <property type="match status" value="1"/>
</dbReference>